<sequence>MRRDLRARARRADARDPAARGAPRSTPPCRGPRDRSLRDPGPAVRRHPRRSAVSGARLSPWAAYRLRLKRRRLLWRAFRARHALTPVTDRTAAISPGAILVVAVIRNEAQRLPYFLDHYRRLGVGHFLIVDNASDDAGPEILTGAPDVSLWHTQAGYKAARFGLDWANWLLRRHGTGHWCVTVDADELLVYPDHDTLSLPDLSGRLASGGRAAMGALMLDLYPRGPLGAQPYAAGEDPTRLLRHFDAGPYRAVRQSPMENLWVQGGVRERMFFADMPRRSPTLNKLPFVHWRRGYVYVNSTHAMLPRRLNRLYDGPGGAQPSGVLLHTKFLPSILSRSAEEKRRRQHFGDPEAFDGYYDGLIAGPVLWSDTSATYDGAKGLEALGLMRR</sequence>
<evidence type="ECO:0000256" key="1">
    <source>
        <dbReference type="SAM" id="MobiDB-lite"/>
    </source>
</evidence>
<dbReference type="GO" id="GO:0016740">
    <property type="term" value="F:transferase activity"/>
    <property type="evidence" value="ECO:0007669"/>
    <property type="project" value="UniProtKB-KW"/>
</dbReference>
<evidence type="ECO:0000313" key="2">
    <source>
        <dbReference type="EMBL" id="RVV97863.1"/>
    </source>
</evidence>
<proteinExistence type="predicted"/>
<dbReference type="EMBL" id="RQXX01000003">
    <property type="protein sequence ID" value="RVV97863.1"/>
    <property type="molecule type" value="Genomic_DNA"/>
</dbReference>
<dbReference type="AlphaFoldDB" id="A0A438AGM5"/>
<comment type="caution">
    <text evidence="2">The sequence shown here is derived from an EMBL/GenBank/DDBJ whole genome shotgun (WGS) entry which is preliminary data.</text>
</comment>
<feature type="region of interest" description="Disordered" evidence="1">
    <location>
        <begin position="1"/>
        <end position="51"/>
    </location>
</feature>
<feature type="compositionally biased region" description="Basic and acidic residues" evidence="1">
    <location>
        <begin position="1"/>
        <end position="18"/>
    </location>
</feature>
<keyword evidence="3" id="KW-1185">Reference proteome</keyword>
<dbReference type="Gene3D" id="3.90.550.10">
    <property type="entry name" value="Spore Coat Polysaccharide Biosynthesis Protein SpsA, Chain A"/>
    <property type="match status" value="1"/>
</dbReference>
<gene>
    <name evidence="2" type="ORF">EKE94_10295</name>
</gene>
<organism evidence="2 3">
    <name type="scientific">Mesobaculum littorinae</name>
    <dbReference type="NCBI Taxonomy" id="2486419"/>
    <lineage>
        <taxon>Bacteria</taxon>
        <taxon>Pseudomonadati</taxon>
        <taxon>Pseudomonadota</taxon>
        <taxon>Alphaproteobacteria</taxon>
        <taxon>Rhodobacterales</taxon>
        <taxon>Roseobacteraceae</taxon>
        <taxon>Mesobaculum</taxon>
    </lineage>
</organism>
<keyword evidence="2" id="KW-0808">Transferase</keyword>
<dbReference type="Proteomes" id="UP000285908">
    <property type="component" value="Unassembled WGS sequence"/>
</dbReference>
<accession>A0A438AGM5</accession>
<dbReference type="SUPFAM" id="SSF53448">
    <property type="entry name" value="Nucleotide-diphospho-sugar transferases"/>
    <property type="match status" value="1"/>
</dbReference>
<name>A0A438AGM5_9RHOB</name>
<dbReference type="InterPro" id="IPR029044">
    <property type="entry name" value="Nucleotide-diphossugar_trans"/>
</dbReference>
<dbReference type="Pfam" id="PF13704">
    <property type="entry name" value="Glyco_tranf_2_4"/>
    <property type="match status" value="1"/>
</dbReference>
<protein>
    <submittedName>
        <fullName evidence="2">Glycosyltransferase family 2 protein</fullName>
    </submittedName>
</protein>
<evidence type="ECO:0000313" key="3">
    <source>
        <dbReference type="Proteomes" id="UP000285908"/>
    </source>
</evidence>
<reference evidence="2 3" key="1">
    <citation type="submission" date="2018-11" db="EMBL/GenBank/DDBJ databases">
        <title>Mesobaculum littorinae gen. nov., sp. nov., isolated from Littorina scabra that represents a novel genus of the order Rhodobacteraceae.</title>
        <authorList>
            <person name="Li F."/>
        </authorList>
    </citation>
    <scope>NUCLEOTIDE SEQUENCE [LARGE SCALE GENOMIC DNA]</scope>
    <source>
        <strain evidence="2 3">M0103</strain>
    </source>
</reference>
<dbReference type="OrthoDB" id="3010234at2"/>
<dbReference type="CDD" id="cd00761">
    <property type="entry name" value="Glyco_tranf_GTA_type"/>
    <property type="match status" value="1"/>
</dbReference>